<dbReference type="CDD" id="cd02796">
    <property type="entry name" value="tRNA_bind_bactPheRS"/>
    <property type="match status" value="1"/>
</dbReference>
<dbReference type="AlphaFoldDB" id="A0A0R2A6E5"/>
<keyword evidence="2 3" id="KW-0694">RNA-binding</keyword>
<evidence type="ECO:0000259" key="4">
    <source>
        <dbReference type="PROSITE" id="PS50886"/>
    </source>
</evidence>
<evidence type="ECO:0000256" key="3">
    <source>
        <dbReference type="PROSITE-ProRule" id="PRU00209"/>
    </source>
</evidence>
<dbReference type="STRING" id="1423813.FC26_GL000855"/>
<proteinExistence type="predicted"/>
<protein>
    <submittedName>
        <fullName evidence="5">Phenylalanine--tRNA ligase subunit beta</fullName>
    </submittedName>
</protein>
<dbReference type="GO" id="GO:0016874">
    <property type="term" value="F:ligase activity"/>
    <property type="evidence" value="ECO:0007669"/>
    <property type="project" value="UniProtKB-KW"/>
</dbReference>
<dbReference type="Pfam" id="PF14794">
    <property type="entry name" value="DUF4479"/>
    <property type="match status" value="1"/>
</dbReference>
<dbReference type="PROSITE" id="PS50886">
    <property type="entry name" value="TRBD"/>
    <property type="match status" value="1"/>
</dbReference>
<sequence>MVVRRHFFVRKGYIMLIASYNRQELGDVLVVITAPDTEEQKTIIRNNIAQITAADDGHLLGYNFLNVHETLGDIDANGQLELTDKQVDQLNQAIKTAGFECLLELDRTPKFVVGYVEQLSDHPKSDHLHITRTRISDNETLQIISGSPNIADHIKVVVAKVGAMMPSGQIIWPGQLRGVDSNGMICSGRELKLKNAPQKPGALILPDDFQEVGEAFNFAKGNQLFL</sequence>
<evidence type="ECO:0000313" key="5">
    <source>
        <dbReference type="EMBL" id="KRM62122.1"/>
    </source>
</evidence>
<dbReference type="Pfam" id="PF01588">
    <property type="entry name" value="tRNA_bind"/>
    <property type="match status" value="1"/>
</dbReference>
<evidence type="ECO:0000256" key="1">
    <source>
        <dbReference type="ARBA" id="ARBA00022555"/>
    </source>
</evidence>
<dbReference type="GO" id="GO:0000049">
    <property type="term" value="F:tRNA binding"/>
    <property type="evidence" value="ECO:0007669"/>
    <property type="project" value="UniProtKB-UniRule"/>
</dbReference>
<feature type="domain" description="TRNA-binding" evidence="4">
    <location>
        <begin position="105"/>
        <end position="217"/>
    </location>
</feature>
<dbReference type="InterPro" id="IPR027855">
    <property type="entry name" value="DUF4479"/>
</dbReference>
<comment type="caution">
    <text evidence="5">The sequence shown here is derived from an EMBL/GenBank/DDBJ whole genome shotgun (WGS) entry which is preliminary data.</text>
</comment>
<reference evidence="5 6" key="1">
    <citation type="journal article" date="2015" name="Genome Announc.">
        <title>Expanding the biotechnology potential of lactobacilli through comparative genomics of 213 strains and associated genera.</title>
        <authorList>
            <person name="Sun Z."/>
            <person name="Harris H.M."/>
            <person name="McCann A."/>
            <person name="Guo C."/>
            <person name="Argimon S."/>
            <person name="Zhang W."/>
            <person name="Yang X."/>
            <person name="Jeffery I.B."/>
            <person name="Cooney J.C."/>
            <person name="Kagawa T.F."/>
            <person name="Liu W."/>
            <person name="Song Y."/>
            <person name="Salvetti E."/>
            <person name="Wrobel A."/>
            <person name="Rasinkangas P."/>
            <person name="Parkhill J."/>
            <person name="Rea M.C."/>
            <person name="O'Sullivan O."/>
            <person name="Ritari J."/>
            <person name="Douillard F.P."/>
            <person name="Paul Ross R."/>
            <person name="Yang R."/>
            <person name="Briner A.E."/>
            <person name="Felis G.E."/>
            <person name="de Vos W.M."/>
            <person name="Barrangou R."/>
            <person name="Klaenhammer T.R."/>
            <person name="Caufield P.W."/>
            <person name="Cui Y."/>
            <person name="Zhang H."/>
            <person name="O'Toole P.W."/>
        </authorList>
    </citation>
    <scope>NUCLEOTIDE SEQUENCE [LARGE SCALE GENOMIC DNA]</scope>
    <source>
        <strain evidence="5 6">DSM 20634</strain>
    </source>
</reference>
<dbReference type="Gene3D" id="3.30.1940.10">
    <property type="entry name" value="YtpR-like"/>
    <property type="match status" value="1"/>
</dbReference>
<accession>A0A0R2A6E5</accession>
<dbReference type="Gene3D" id="2.40.50.140">
    <property type="entry name" value="Nucleic acid-binding proteins"/>
    <property type="match status" value="1"/>
</dbReference>
<dbReference type="InterPro" id="IPR012340">
    <property type="entry name" value="NA-bd_OB-fold"/>
</dbReference>
<keyword evidence="5" id="KW-0436">Ligase</keyword>
<dbReference type="PATRIC" id="fig|1423813.3.peg.877"/>
<dbReference type="Proteomes" id="UP000051733">
    <property type="component" value="Unassembled WGS sequence"/>
</dbReference>
<dbReference type="NCBIfam" id="NF045760">
    <property type="entry name" value="YtpR"/>
    <property type="match status" value="1"/>
</dbReference>
<keyword evidence="1 3" id="KW-0820">tRNA-binding</keyword>
<gene>
    <name evidence="5" type="ORF">FC26_GL000855</name>
</gene>
<dbReference type="SUPFAM" id="SSF50249">
    <property type="entry name" value="Nucleic acid-binding proteins"/>
    <property type="match status" value="1"/>
</dbReference>
<dbReference type="InterPro" id="IPR002547">
    <property type="entry name" value="tRNA-bd_dom"/>
</dbReference>
<dbReference type="EMBL" id="AYYY01000011">
    <property type="protein sequence ID" value="KRM62122.1"/>
    <property type="molecule type" value="Genomic_DNA"/>
</dbReference>
<dbReference type="InterPro" id="IPR037154">
    <property type="entry name" value="YtpR-like_sf"/>
</dbReference>
<evidence type="ECO:0000313" key="6">
    <source>
        <dbReference type="Proteomes" id="UP000051733"/>
    </source>
</evidence>
<evidence type="ECO:0000256" key="2">
    <source>
        <dbReference type="ARBA" id="ARBA00022884"/>
    </source>
</evidence>
<keyword evidence="6" id="KW-1185">Reference proteome</keyword>
<dbReference type="InterPro" id="IPR033714">
    <property type="entry name" value="tRNA_bind_bactPheRS"/>
</dbReference>
<organism evidence="5 6">
    <name type="scientific">Paucilactobacillus vaccinostercus DSM 20634</name>
    <dbReference type="NCBI Taxonomy" id="1423813"/>
    <lineage>
        <taxon>Bacteria</taxon>
        <taxon>Bacillati</taxon>
        <taxon>Bacillota</taxon>
        <taxon>Bacilli</taxon>
        <taxon>Lactobacillales</taxon>
        <taxon>Lactobacillaceae</taxon>
        <taxon>Paucilactobacillus</taxon>
    </lineage>
</organism>
<name>A0A0R2A6E5_9LACO</name>